<dbReference type="InterPro" id="IPR003766">
    <property type="entry name" value="Uronate_isomerase"/>
</dbReference>
<dbReference type="InterPro" id="IPR032466">
    <property type="entry name" value="Metal_Hydrolase"/>
</dbReference>
<proteinExistence type="inferred from homology"/>
<keyword evidence="9" id="KW-1185">Reference proteome</keyword>
<evidence type="ECO:0000313" key="9">
    <source>
        <dbReference type="Proteomes" id="UP000077164"/>
    </source>
</evidence>
<name>A0A167U7M3_9FLAO</name>
<comment type="pathway">
    <text evidence="2 7">Carbohydrate metabolism; pentose and glucuronate interconversion.</text>
</comment>
<comment type="caution">
    <text evidence="8">The sequence shown here is derived from an EMBL/GenBank/DDBJ whole genome shotgun (WGS) entry which is preliminary data.</text>
</comment>
<dbReference type="Pfam" id="PF02614">
    <property type="entry name" value="UxaC"/>
    <property type="match status" value="1"/>
</dbReference>
<dbReference type="STRING" id="249352.SAMN05444395_10929"/>
<organism evidence="8 9">
    <name type="scientific">Flavobacterium fryxellicola</name>
    <dbReference type="NCBI Taxonomy" id="249352"/>
    <lineage>
        <taxon>Bacteria</taxon>
        <taxon>Pseudomonadati</taxon>
        <taxon>Bacteroidota</taxon>
        <taxon>Flavobacteriia</taxon>
        <taxon>Flavobacteriales</taxon>
        <taxon>Flavobacteriaceae</taxon>
        <taxon>Flavobacterium</taxon>
    </lineage>
</organism>
<dbReference type="GO" id="GO:0008880">
    <property type="term" value="F:glucuronate isomerase activity"/>
    <property type="evidence" value="ECO:0007669"/>
    <property type="project" value="UniProtKB-UniRule"/>
</dbReference>
<protein>
    <recommendedName>
        <fullName evidence="5 7">Uronate isomerase</fullName>
        <ecNumber evidence="4 7">5.3.1.12</ecNumber>
    </recommendedName>
    <alternativeName>
        <fullName evidence="7">Glucuronate isomerase</fullName>
    </alternativeName>
    <alternativeName>
        <fullName evidence="7">Uronic isomerase</fullName>
    </alternativeName>
</protein>
<sequence length="469" mass="53373">MSNYSFLGENYFLENSAAIHLFHNVAKDLPIIDYHNHLNINHLLDNQKFDNIAQVWVVNDPYKHRAMRIEGVPEYFISGNATDKEKFMAWANVFPQTIGNPLFHWSCLELKKIFGIDYLLNVDNAEVVWNHCNKLLETDDFRNNSLLDKFNVDTLCTSDDWFDDLSKHKNATENANFIVLPSLRSDAALNIEMWISNGFIERLEESTTIAISSLEKLQEALEIRIQYFNENGCNLADQALDSGFKFRLPALNEAQALFKKWLLEKKLTNEEVVGFKSYILNFIGKSFAQKGWTLQLHIGAHRFTSSRLRELAGSAGGYAAIGNTADISGVASLLDSLEKDKLLPNIILFTLNPADNSTFATLTGSFSQDNVPAKVQFGPAWWYNDHFDGIKNQIIATASYSILHRFIGMTTDSRSILSFSRHDYFRRILCNIIGEWVEKGLVPNDEILLKNLVTNICYTNSKNMIENGK</sequence>
<gene>
    <name evidence="7" type="primary">uxaC</name>
    <name evidence="8" type="ORF">FBFR_15245</name>
</gene>
<dbReference type="PANTHER" id="PTHR30068">
    <property type="entry name" value="URONATE ISOMERASE"/>
    <property type="match status" value="1"/>
</dbReference>
<dbReference type="SUPFAM" id="SSF51556">
    <property type="entry name" value="Metallo-dependent hydrolases"/>
    <property type="match status" value="1"/>
</dbReference>
<evidence type="ECO:0000256" key="5">
    <source>
        <dbReference type="ARBA" id="ARBA00020555"/>
    </source>
</evidence>
<comment type="catalytic activity">
    <reaction evidence="1 7">
        <text>D-glucuronate = D-fructuronate</text>
        <dbReference type="Rhea" id="RHEA:13049"/>
        <dbReference type="ChEBI" id="CHEBI:58720"/>
        <dbReference type="ChEBI" id="CHEBI:59863"/>
        <dbReference type="EC" id="5.3.1.12"/>
    </reaction>
</comment>
<evidence type="ECO:0000256" key="2">
    <source>
        <dbReference type="ARBA" id="ARBA00004892"/>
    </source>
</evidence>
<evidence type="ECO:0000256" key="1">
    <source>
        <dbReference type="ARBA" id="ARBA00001165"/>
    </source>
</evidence>
<reference evidence="8 9" key="1">
    <citation type="submission" date="2016-03" db="EMBL/GenBank/DDBJ databases">
        <title>Draft genome sequence of Flavobacterium fryxellicola DSM 16209.</title>
        <authorList>
            <person name="Shin S.-K."/>
            <person name="Yi H."/>
        </authorList>
    </citation>
    <scope>NUCLEOTIDE SEQUENCE [LARGE SCALE GENOMIC DNA]</scope>
    <source>
        <strain evidence="8 9">DSM 16209</strain>
    </source>
</reference>
<dbReference type="Gene3D" id="1.10.2020.10">
    <property type="entry name" value="uronate isomerase, domain 2, chain A"/>
    <property type="match status" value="1"/>
</dbReference>
<dbReference type="RefSeq" id="WP_066082808.1">
    <property type="nucleotide sequence ID" value="NZ_FRDK01000009.1"/>
</dbReference>
<comment type="catalytic activity">
    <reaction evidence="7">
        <text>aldehydo-D-galacturonate = keto-D-tagaturonate</text>
        <dbReference type="Rhea" id="RHEA:27702"/>
        <dbReference type="ChEBI" id="CHEBI:12952"/>
        <dbReference type="ChEBI" id="CHEBI:17886"/>
    </reaction>
</comment>
<keyword evidence="6 7" id="KW-0413">Isomerase</keyword>
<dbReference type="Proteomes" id="UP000077164">
    <property type="component" value="Unassembled WGS sequence"/>
</dbReference>
<dbReference type="EC" id="5.3.1.12" evidence="4 7"/>
<evidence type="ECO:0000256" key="4">
    <source>
        <dbReference type="ARBA" id="ARBA00012546"/>
    </source>
</evidence>
<dbReference type="Gene3D" id="3.20.20.140">
    <property type="entry name" value="Metal-dependent hydrolases"/>
    <property type="match status" value="1"/>
</dbReference>
<dbReference type="HAMAP" id="MF_00675">
    <property type="entry name" value="UxaC"/>
    <property type="match status" value="1"/>
</dbReference>
<dbReference type="UniPathway" id="UPA00246"/>
<dbReference type="EMBL" id="LVJE01000047">
    <property type="protein sequence ID" value="OAB25336.1"/>
    <property type="molecule type" value="Genomic_DNA"/>
</dbReference>
<evidence type="ECO:0000256" key="6">
    <source>
        <dbReference type="ARBA" id="ARBA00023235"/>
    </source>
</evidence>
<dbReference type="GO" id="GO:0019698">
    <property type="term" value="P:D-galacturonate catabolic process"/>
    <property type="evidence" value="ECO:0007669"/>
    <property type="project" value="TreeGrafter"/>
</dbReference>
<dbReference type="GO" id="GO:0042840">
    <property type="term" value="P:D-glucuronate catabolic process"/>
    <property type="evidence" value="ECO:0007669"/>
    <property type="project" value="TreeGrafter"/>
</dbReference>
<dbReference type="NCBIfam" id="NF002794">
    <property type="entry name" value="PRK02925.1"/>
    <property type="match status" value="1"/>
</dbReference>
<evidence type="ECO:0000256" key="7">
    <source>
        <dbReference type="HAMAP-Rule" id="MF_00675"/>
    </source>
</evidence>
<accession>A0A167U7M3</accession>
<evidence type="ECO:0000256" key="3">
    <source>
        <dbReference type="ARBA" id="ARBA00008397"/>
    </source>
</evidence>
<dbReference type="AlphaFoldDB" id="A0A167U7M3"/>
<evidence type="ECO:0000313" key="8">
    <source>
        <dbReference type="EMBL" id="OAB25336.1"/>
    </source>
</evidence>
<comment type="similarity">
    <text evidence="3 7">Belongs to the metallo-dependent hydrolases superfamily. Uronate isomerase family.</text>
</comment>
<dbReference type="PANTHER" id="PTHR30068:SF4">
    <property type="entry name" value="URONATE ISOMERASE"/>
    <property type="match status" value="1"/>
</dbReference>